<dbReference type="AlphaFoldDB" id="A0A2T3FY66"/>
<proteinExistence type="predicted"/>
<feature type="transmembrane region" description="Helical" evidence="1">
    <location>
        <begin position="12"/>
        <end position="42"/>
    </location>
</feature>
<reference evidence="3" key="2">
    <citation type="journal article" date="2019" name="Int. J. Syst. Evol. Microbiol.">
        <title>Faecalibacillus intestinalis gen. nov., sp. nov. and Faecalibacillus faecis sp. nov., isolated from human faeces.</title>
        <authorList>
            <person name="Seo B."/>
            <person name="Jeon K."/>
            <person name="Baek I."/>
            <person name="Lee Y.M."/>
            <person name="Baek K."/>
            <person name="Ko G."/>
        </authorList>
    </citation>
    <scope>NUCLEOTIDE SEQUENCE</scope>
    <source>
        <strain evidence="3">SNUG30370</strain>
    </source>
</reference>
<dbReference type="RefSeq" id="WP_048923506.1">
    <property type="nucleotide sequence ID" value="NZ_DAWBWI010000045.1"/>
</dbReference>
<dbReference type="GeneID" id="77470979"/>
<evidence type="ECO:0000313" key="4">
    <source>
        <dbReference type="Proteomes" id="UP000241201"/>
    </source>
</evidence>
<keyword evidence="4" id="KW-1185">Reference proteome</keyword>
<name>A0A2T3FY66_9FIRM</name>
<accession>A0A2T3FY66</accession>
<keyword evidence="1" id="KW-0812">Transmembrane</keyword>
<keyword evidence="1" id="KW-0472">Membrane</keyword>
<keyword evidence="1" id="KW-1133">Transmembrane helix</keyword>
<dbReference type="EMBL" id="JAJDKZ010000008">
    <property type="protein sequence ID" value="MCB8609753.1"/>
    <property type="molecule type" value="Genomic_DNA"/>
</dbReference>
<dbReference type="EMBL" id="PYLP01000008">
    <property type="protein sequence ID" value="PST40202.1"/>
    <property type="molecule type" value="Genomic_DNA"/>
</dbReference>
<reference evidence="4" key="1">
    <citation type="submission" date="2018-03" db="EMBL/GenBank/DDBJ databases">
        <title>Lachnoclostridium SNUG30370 gen.nov., sp.nov., isolated from human faeces.</title>
        <authorList>
            <person name="Seo B."/>
            <person name="Jeon K."/>
            <person name="Ko G."/>
        </authorList>
    </citation>
    <scope>NUCLEOTIDE SEQUENCE [LARGE SCALE GENOMIC DNA]</scope>
    <source>
        <strain evidence="4">SNUG30370</strain>
    </source>
</reference>
<evidence type="ECO:0000313" key="2">
    <source>
        <dbReference type="EMBL" id="MCB8609753.1"/>
    </source>
</evidence>
<protein>
    <submittedName>
        <fullName evidence="3">Uncharacterized protein</fullName>
    </submittedName>
</protein>
<evidence type="ECO:0000313" key="3">
    <source>
        <dbReference type="EMBL" id="PST40202.1"/>
    </source>
</evidence>
<feature type="transmembrane region" description="Helical" evidence="1">
    <location>
        <begin position="54"/>
        <end position="72"/>
    </location>
</feature>
<evidence type="ECO:0000256" key="1">
    <source>
        <dbReference type="SAM" id="Phobius"/>
    </source>
</evidence>
<organism evidence="3 4">
    <name type="scientific">Faecalibacillus faecis</name>
    <dbReference type="NCBI Taxonomy" id="1982628"/>
    <lineage>
        <taxon>Bacteria</taxon>
        <taxon>Bacillati</taxon>
        <taxon>Bacillota</taxon>
        <taxon>Erysipelotrichia</taxon>
        <taxon>Erysipelotrichales</taxon>
        <taxon>Coprobacillaceae</taxon>
        <taxon>Faecalibacillus</taxon>
    </lineage>
</organism>
<gene>
    <name evidence="3" type="ORF">C7U55_07745</name>
    <name evidence="2" type="ORF">LJD69_03950</name>
</gene>
<dbReference type="Proteomes" id="UP000241201">
    <property type="component" value="Unassembled WGS sequence"/>
</dbReference>
<sequence length="101" mass="12370">MLIRIKKMQFIVGCCMILQIVFSSIWIPFHFIAMLLSIIIILWQRKFCVLQIHYHYYILLLYIYRLFILMILTYPFFEMLYLIFTLYVGVILILLSMKTFL</sequence>
<feature type="transmembrane region" description="Helical" evidence="1">
    <location>
        <begin position="79"/>
        <end position="97"/>
    </location>
</feature>
<reference evidence="2" key="3">
    <citation type="submission" date="2021-10" db="EMBL/GenBank/DDBJ databases">
        <title>Collection of gut derived symbiotic bacterial strains cultured from healthy donors.</title>
        <authorList>
            <person name="Lin H."/>
            <person name="Littmann E."/>
            <person name="Kohout C."/>
            <person name="Pamer E.G."/>
        </authorList>
    </citation>
    <scope>NUCLEOTIDE SEQUENCE</scope>
    <source>
        <strain evidence="2">DFI.4.48</strain>
    </source>
</reference>
<comment type="caution">
    <text evidence="3">The sequence shown here is derived from an EMBL/GenBank/DDBJ whole genome shotgun (WGS) entry which is preliminary data.</text>
</comment>
<dbReference type="Proteomes" id="UP001198439">
    <property type="component" value="Unassembled WGS sequence"/>
</dbReference>